<dbReference type="Gramene" id="OB11G24640.1">
    <property type="protein sequence ID" value="OB11G24640.1"/>
    <property type="gene ID" value="OB11G24640"/>
</dbReference>
<name>J3N9H8_ORYBR</name>
<reference evidence="2" key="2">
    <citation type="submission" date="2013-04" db="UniProtKB">
        <authorList>
            <consortium name="EnsemblPlants"/>
        </authorList>
    </citation>
    <scope>IDENTIFICATION</scope>
</reference>
<accession>J3N9H8</accession>
<dbReference type="HOGENOM" id="CLU_2765353_0_0_1"/>
<evidence type="ECO:0000256" key="1">
    <source>
        <dbReference type="SAM" id="MobiDB-lite"/>
    </source>
</evidence>
<evidence type="ECO:0000313" key="2">
    <source>
        <dbReference type="EnsemblPlants" id="OB11G24640.1"/>
    </source>
</evidence>
<dbReference type="Proteomes" id="UP000006038">
    <property type="component" value="Chromosome 11"/>
</dbReference>
<evidence type="ECO:0000313" key="3">
    <source>
        <dbReference type="Proteomes" id="UP000006038"/>
    </source>
</evidence>
<dbReference type="EnsemblPlants" id="OB11G24640.1">
    <property type="protein sequence ID" value="OB11G24640.1"/>
    <property type="gene ID" value="OB11G24640"/>
</dbReference>
<reference evidence="2" key="1">
    <citation type="journal article" date="2013" name="Nat. Commun.">
        <title>Whole-genome sequencing of Oryza brachyantha reveals mechanisms underlying Oryza genome evolution.</title>
        <authorList>
            <person name="Chen J."/>
            <person name="Huang Q."/>
            <person name="Gao D."/>
            <person name="Wang J."/>
            <person name="Lang Y."/>
            <person name="Liu T."/>
            <person name="Li B."/>
            <person name="Bai Z."/>
            <person name="Luis Goicoechea J."/>
            <person name="Liang C."/>
            <person name="Chen C."/>
            <person name="Zhang W."/>
            <person name="Sun S."/>
            <person name="Liao Y."/>
            <person name="Zhang X."/>
            <person name="Yang L."/>
            <person name="Song C."/>
            <person name="Wang M."/>
            <person name="Shi J."/>
            <person name="Liu G."/>
            <person name="Liu J."/>
            <person name="Zhou H."/>
            <person name="Zhou W."/>
            <person name="Yu Q."/>
            <person name="An N."/>
            <person name="Chen Y."/>
            <person name="Cai Q."/>
            <person name="Wang B."/>
            <person name="Liu B."/>
            <person name="Min J."/>
            <person name="Huang Y."/>
            <person name="Wu H."/>
            <person name="Li Z."/>
            <person name="Zhang Y."/>
            <person name="Yin Y."/>
            <person name="Song W."/>
            <person name="Jiang J."/>
            <person name="Jackson S.A."/>
            <person name="Wing R.A."/>
            <person name="Wang J."/>
            <person name="Chen M."/>
        </authorList>
    </citation>
    <scope>NUCLEOTIDE SEQUENCE [LARGE SCALE GENOMIC DNA]</scope>
    <source>
        <strain evidence="2">cv. IRGC 101232</strain>
    </source>
</reference>
<proteinExistence type="predicted"/>
<protein>
    <submittedName>
        <fullName evidence="2">Uncharacterized protein</fullName>
    </submittedName>
</protein>
<sequence>TITTSSCSLSLSSSSSSSSPFSLISSQLEFANRIQKQQVRREKKTRERKKNKAFSLLLPICGARRRPEEE</sequence>
<keyword evidence="3" id="KW-1185">Reference proteome</keyword>
<dbReference type="AlphaFoldDB" id="J3N9H8"/>
<feature type="region of interest" description="Disordered" evidence="1">
    <location>
        <begin position="1"/>
        <end position="21"/>
    </location>
</feature>
<organism evidence="2">
    <name type="scientific">Oryza brachyantha</name>
    <name type="common">malo sina</name>
    <dbReference type="NCBI Taxonomy" id="4533"/>
    <lineage>
        <taxon>Eukaryota</taxon>
        <taxon>Viridiplantae</taxon>
        <taxon>Streptophyta</taxon>
        <taxon>Embryophyta</taxon>
        <taxon>Tracheophyta</taxon>
        <taxon>Spermatophyta</taxon>
        <taxon>Magnoliopsida</taxon>
        <taxon>Liliopsida</taxon>
        <taxon>Poales</taxon>
        <taxon>Poaceae</taxon>
        <taxon>BOP clade</taxon>
        <taxon>Oryzoideae</taxon>
        <taxon>Oryzeae</taxon>
        <taxon>Oryzinae</taxon>
        <taxon>Oryza</taxon>
    </lineage>
</organism>